<reference evidence="3" key="1">
    <citation type="submission" date="2017-02" db="UniProtKB">
        <authorList>
            <consortium name="WormBaseParasite"/>
        </authorList>
    </citation>
    <scope>IDENTIFICATION</scope>
</reference>
<dbReference type="Proteomes" id="UP000274429">
    <property type="component" value="Unassembled WGS sequence"/>
</dbReference>
<evidence type="ECO:0000313" key="3">
    <source>
        <dbReference type="WBParaSite" id="TTAC_0000478801-mRNA-1"/>
    </source>
</evidence>
<organism evidence="3">
    <name type="scientific">Hydatigena taeniaeformis</name>
    <name type="common">Feline tapeworm</name>
    <name type="synonym">Taenia taeniaeformis</name>
    <dbReference type="NCBI Taxonomy" id="6205"/>
    <lineage>
        <taxon>Eukaryota</taxon>
        <taxon>Metazoa</taxon>
        <taxon>Spiralia</taxon>
        <taxon>Lophotrochozoa</taxon>
        <taxon>Platyhelminthes</taxon>
        <taxon>Cestoda</taxon>
        <taxon>Eucestoda</taxon>
        <taxon>Cyclophyllidea</taxon>
        <taxon>Taeniidae</taxon>
        <taxon>Hydatigera</taxon>
    </lineage>
</organism>
<name>A0A0R3WVJ8_HYDTA</name>
<dbReference type="AlphaFoldDB" id="A0A0R3WVJ8"/>
<evidence type="ECO:0000313" key="2">
    <source>
        <dbReference type="Proteomes" id="UP000274429"/>
    </source>
</evidence>
<evidence type="ECO:0000313" key="1">
    <source>
        <dbReference type="EMBL" id="VDM25614.1"/>
    </source>
</evidence>
<dbReference type="WBParaSite" id="TTAC_0000478801-mRNA-1">
    <property type="protein sequence ID" value="TTAC_0000478801-mRNA-1"/>
    <property type="gene ID" value="TTAC_0000478801"/>
</dbReference>
<protein>
    <submittedName>
        <fullName evidence="3">RWD domain-containing protein</fullName>
    </submittedName>
</protein>
<keyword evidence="2" id="KW-1185">Reference proteome</keyword>
<dbReference type="STRING" id="6205.A0A0R3WVJ8"/>
<dbReference type="EMBL" id="UYWX01005295">
    <property type="protein sequence ID" value="VDM25614.1"/>
    <property type="molecule type" value="Genomic_DNA"/>
</dbReference>
<proteinExistence type="predicted"/>
<reference evidence="1 2" key="2">
    <citation type="submission" date="2018-11" db="EMBL/GenBank/DDBJ databases">
        <authorList>
            <consortium name="Pathogen Informatics"/>
        </authorList>
    </citation>
    <scope>NUCLEOTIDE SEQUENCE [LARGE SCALE GENOMIC DNA]</scope>
</reference>
<gene>
    <name evidence="1" type="ORF">TTAC_LOCUS4772</name>
</gene>
<sequence length="118" mass="13427">MDLSEMKCLTELFVSDEPLTVDDNPMCTLVGFRVTLLEGLPQTLKVDSYSREVPSKNPSILEPDALLTKELELERNFRAKSEAFQECLMKKLEALSERSDNHNSDLVLNNVKLKERLA</sequence>
<accession>A0A0R3WVJ8</accession>